<name>A0ACC1TEH2_9APHY</name>
<comment type="caution">
    <text evidence="1">The sequence shown here is derived from an EMBL/GenBank/DDBJ whole genome shotgun (WGS) entry which is preliminary data.</text>
</comment>
<dbReference type="EMBL" id="JANHOG010000041">
    <property type="protein sequence ID" value="KAJ3559188.1"/>
    <property type="molecule type" value="Genomic_DNA"/>
</dbReference>
<evidence type="ECO:0000313" key="1">
    <source>
        <dbReference type="EMBL" id="KAJ3559188.1"/>
    </source>
</evidence>
<evidence type="ECO:0000313" key="2">
    <source>
        <dbReference type="Proteomes" id="UP001148662"/>
    </source>
</evidence>
<reference evidence="1" key="1">
    <citation type="submission" date="2022-07" db="EMBL/GenBank/DDBJ databases">
        <title>Genome Sequence of Phlebia brevispora.</title>
        <authorList>
            <person name="Buettner E."/>
        </authorList>
    </citation>
    <scope>NUCLEOTIDE SEQUENCE</scope>
    <source>
        <strain evidence="1">MPL23</strain>
    </source>
</reference>
<accession>A0ACC1TEH2</accession>
<keyword evidence="2" id="KW-1185">Reference proteome</keyword>
<organism evidence="1 2">
    <name type="scientific">Phlebia brevispora</name>
    <dbReference type="NCBI Taxonomy" id="194682"/>
    <lineage>
        <taxon>Eukaryota</taxon>
        <taxon>Fungi</taxon>
        <taxon>Dikarya</taxon>
        <taxon>Basidiomycota</taxon>
        <taxon>Agaricomycotina</taxon>
        <taxon>Agaricomycetes</taxon>
        <taxon>Polyporales</taxon>
        <taxon>Meruliaceae</taxon>
        <taxon>Phlebia</taxon>
    </lineage>
</organism>
<gene>
    <name evidence="1" type="ORF">NM688_g502</name>
</gene>
<proteinExistence type="predicted"/>
<protein>
    <submittedName>
        <fullName evidence="1">Uncharacterized protein</fullName>
    </submittedName>
</protein>
<dbReference type="Proteomes" id="UP001148662">
    <property type="component" value="Unassembled WGS sequence"/>
</dbReference>
<sequence>MQHTIEGTAPYPSHHFPTCPRPNPAIFIRRAATEDSKALSYICLATADAGASAEALHKAGELPGVIYAEPYVHLPTAFGFVIVDSAKSQDKYGGVVGYVLSTYDTRAFEQAMKDQWLPPYLERYPLSAVDAETTSDSPEHLRELTRNDEQFIRRIHNLPTSSDINVAFSPAHMHIDILQEYQRQGWGRKLISEVVRHLRDEKGLDSLWLGMDPRNGNAKKFYQRLGFKEIPGAGEGVMGLRFEDWKD</sequence>